<keyword evidence="4" id="KW-0813">Transport</keyword>
<comment type="caution">
    <text evidence="16">The sequence shown here is derived from an EMBL/GenBank/DDBJ whole genome shotgun (WGS) entry which is preliminary data.</text>
</comment>
<dbReference type="Gene3D" id="1.20.120.1380">
    <property type="entry name" value="Flagellar FlhF biosynthesis protein, N domain"/>
    <property type="match status" value="1"/>
</dbReference>
<dbReference type="RefSeq" id="WP_055746990.1">
    <property type="nucleotide sequence ID" value="NZ_LJJB01000013.1"/>
</dbReference>
<keyword evidence="8" id="KW-0653">Protein transport</keyword>
<evidence type="ECO:0000256" key="7">
    <source>
        <dbReference type="ARBA" id="ARBA00022795"/>
    </source>
</evidence>
<evidence type="ECO:0000259" key="15">
    <source>
        <dbReference type="SMART" id="SM00962"/>
    </source>
</evidence>
<dbReference type="PANTHER" id="PTHR43134">
    <property type="entry name" value="SIGNAL RECOGNITION PARTICLE RECEPTOR SUBUNIT ALPHA"/>
    <property type="match status" value="1"/>
</dbReference>
<dbReference type="SMART" id="SM00962">
    <property type="entry name" value="SRP54"/>
    <property type="match status" value="1"/>
</dbReference>
<evidence type="ECO:0000256" key="3">
    <source>
        <dbReference type="ARBA" id="ARBA00014919"/>
    </source>
</evidence>
<evidence type="ECO:0000256" key="11">
    <source>
        <dbReference type="ARBA" id="ARBA00023225"/>
    </source>
</evidence>
<reference evidence="16 17" key="1">
    <citation type="submission" date="2015-09" db="EMBL/GenBank/DDBJ databases">
        <title>Genome sequencing project for genomic taxonomy and phylogenomics of Bacillus-like bacteria.</title>
        <authorList>
            <person name="Liu B."/>
            <person name="Wang J."/>
            <person name="Zhu Y."/>
            <person name="Liu G."/>
            <person name="Chen Q."/>
            <person name="Chen Z."/>
            <person name="Lan J."/>
            <person name="Che J."/>
            <person name="Ge C."/>
            <person name="Shi H."/>
            <person name="Pan Z."/>
            <person name="Liu X."/>
        </authorList>
    </citation>
    <scope>NUCLEOTIDE SEQUENCE [LARGE SCALE GENOMIC DNA]</scope>
    <source>
        <strain evidence="16 17">DSM 8552</strain>
    </source>
</reference>
<keyword evidence="10" id="KW-0472">Membrane</keyword>
<dbReference type="Pfam" id="PF00448">
    <property type="entry name" value="SRP54"/>
    <property type="match status" value="1"/>
</dbReference>
<dbReference type="InterPro" id="IPR047040">
    <property type="entry name" value="FlhF__GTPase_dom"/>
</dbReference>
<evidence type="ECO:0000256" key="2">
    <source>
        <dbReference type="ARBA" id="ARBA00008531"/>
    </source>
</evidence>
<keyword evidence="7" id="KW-1005">Bacterial flagellum biogenesis</keyword>
<protein>
    <recommendedName>
        <fullName evidence="3 13">Flagellar biosynthesis protein FlhF</fullName>
    </recommendedName>
</protein>
<evidence type="ECO:0000256" key="1">
    <source>
        <dbReference type="ARBA" id="ARBA00004413"/>
    </source>
</evidence>
<evidence type="ECO:0000256" key="12">
    <source>
        <dbReference type="ARBA" id="ARBA00025337"/>
    </source>
</evidence>
<evidence type="ECO:0000256" key="10">
    <source>
        <dbReference type="ARBA" id="ARBA00023136"/>
    </source>
</evidence>
<accession>A0ABR5N1N6</accession>
<keyword evidence="11" id="KW-1006">Bacterial flagellum protein export</keyword>
<dbReference type="EMBL" id="LJJB01000013">
    <property type="protein sequence ID" value="KQL44402.1"/>
    <property type="molecule type" value="Genomic_DNA"/>
</dbReference>
<dbReference type="NCBIfam" id="TIGR03499">
    <property type="entry name" value="FlhF"/>
    <property type="match status" value="1"/>
</dbReference>
<evidence type="ECO:0000256" key="4">
    <source>
        <dbReference type="ARBA" id="ARBA00022448"/>
    </source>
</evidence>
<dbReference type="CDD" id="cd17873">
    <property type="entry name" value="FlhF"/>
    <property type="match status" value="1"/>
</dbReference>
<comment type="subcellular location">
    <subcellularLocation>
        <location evidence="1">Cell membrane</location>
        <topology evidence="1">Peripheral membrane protein</topology>
        <orientation evidence="1">Cytoplasmic side</orientation>
    </subcellularLocation>
</comment>
<evidence type="ECO:0000256" key="6">
    <source>
        <dbReference type="ARBA" id="ARBA00022741"/>
    </source>
</evidence>
<dbReference type="SUPFAM" id="SSF52540">
    <property type="entry name" value="P-loop containing nucleoside triphosphate hydrolases"/>
    <property type="match status" value="1"/>
</dbReference>
<dbReference type="PANTHER" id="PTHR43134:SF3">
    <property type="entry name" value="FLAGELLAR BIOSYNTHESIS PROTEIN FLHF"/>
    <property type="match status" value="1"/>
</dbReference>
<comment type="function">
    <text evidence="12">Necessary for flagellar biosynthesis. May be involved in translocation of the flagellum.</text>
</comment>
<sequence length="449" mass="50012">MRVKRYIVDSMPEALDKIRADLGKDAVILNSKPVKTGGMFGMFGKMRIEVIAAVDEKASENEKTQRSSMNRQMDATTRPQAGTYTAKQAYRNAAVPQRMKTESAVAVEEREPSPDVVSQEPKRDYATREAAPANALNERPKQPEPPIQTSRQVENQTGTTGTDELASEVRGMRQMFQKLLVHDLSQQLPEAFQVIRTRLLDQGVTEEVTAEILKKLMEKTDAGHQCQVEEARDACREIITGMLAANAQTSVRLERSVQYAFFFGPTGVGKTTTIAKMAANSMLKEKRRIGFITADTYRMAAVEQLKTYANILNVPMEVVFQPKEMVTAMERLSDCDLIFVDTAGRNFRNDEYVQGIRELVEQGTNSVNYLVLSLTSKYTDMKAIIQNFSDVPVKQVIFTKADETQSFGTMLNVSEEMKLALSYITTGQNVPDDIVVATPTLVSSMVVGD</sequence>
<keyword evidence="17" id="KW-1185">Reference proteome</keyword>
<keyword evidence="16" id="KW-0966">Cell projection</keyword>
<dbReference type="InterPro" id="IPR027417">
    <property type="entry name" value="P-loop_NTPase"/>
</dbReference>
<dbReference type="InterPro" id="IPR000897">
    <property type="entry name" value="SRP54_GTPase_dom"/>
</dbReference>
<dbReference type="InterPro" id="IPR020006">
    <property type="entry name" value="FlhF"/>
</dbReference>
<evidence type="ECO:0000313" key="16">
    <source>
        <dbReference type="EMBL" id="KQL44402.1"/>
    </source>
</evidence>
<keyword evidence="9" id="KW-0342">GTP-binding</keyword>
<dbReference type="Gene3D" id="3.40.50.300">
    <property type="entry name" value="P-loop containing nucleotide triphosphate hydrolases"/>
    <property type="match status" value="1"/>
</dbReference>
<evidence type="ECO:0000256" key="13">
    <source>
        <dbReference type="NCBIfam" id="TIGR03499"/>
    </source>
</evidence>
<proteinExistence type="inferred from homology"/>
<feature type="region of interest" description="Disordered" evidence="14">
    <location>
        <begin position="80"/>
        <end position="164"/>
    </location>
</feature>
<comment type="similarity">
    <text evidence="2">Belongs to the GTP-binding SRP family.</text>
</comment>
<name>A0ABR5N1N6_BRECH</name>
<evidence type="ECO:0000313" key="17">
    <source>
        <dbReference type="Proteomes" id="UP000051063"/>
    </source>
</evidence>
<keyword evidence="16" id="KW-0969">Cilium</keyword>
<keyword evidence="16" id="KW-0282">Flagellum</keyword>
<gene>
    <name evidence="16" type="ORF">AN963_23660</name>
</gene>
<feature type="compositionally biased region" description="Polar residues" evidence="14">
    <location>
        <begin position="147"/>
        <end position="162"/>
    </location>
</feature>
<keyword evidence="6" id="KW-0547">Nucleotide-binding</keyword>
<dbReference type="Proteomes" id="UP000051063">
    <property type="component" value="Unassembled WGS sequence"/>
</dbReference>
<evidence type="ECO:0000256" key="5">
    <source>
        <dbReference type="ARBA" id="ARBA00022475"/>
    </source>
</evidence>
<evidence type="ECO:0000256" key="8">
    <source>
        <dbReference type="ARBA" id="ARBA00022927"/>
    </source>
</evidence>
<keyword evidence="5" id="KW-1003">Cell membrane</keyword>
<evidence type="ECO:0000256" key="9">
    <source>
        <dbReference type="ARBA" id="ARBA00023134"/>
    </source>
</evidence>
<feature type="domain" description="SRP54-type proteins GTP-binding" evidence="15">
    <location>
        <begin position="257"/>
        <end position="448"/>
    </location>
</feature>
<evidence type="ECO:0000256" key="14">
    <source>
        <dbReference type="SAM" id="MobiDB-lite"/>
    </source>
</evidence>
<organism evidence="16 17">
    <name type="scientific">Brevibacillus choshinensis</name>
    <dbReference type="NCBI Taxonomy" id="54911"/>
    <lineage>
        <taxon>Bacteria</taxon>
        <taxon>Bacillati</taxon>
        <taxon>Bacillota</taxon>
        <taxon>Bacilli</taxon>
        <taxon>Bacillales</taxon>
        <taxon>Paenibacillaceae</taxon>
        <taxon>Brevibacillus</taxon>
    </lineage>
</organism>